<gene>
    <name evidence="2" type="primary">LOC112288962</name>
    <name evidence="1" type="ORF">PHYPA_014980</name>
</gene>
<evidence type="ECO:0000313" key="2">
    <source>
        <dbReference type="EnsemblPlants" id="Pp3c11_13290V3.1"/>
    </source>
</evidence>
<keyword evidence="3" id="KW-1185">Reference proteome</keyword>
<organism evidence="1">
    <name type="scientific">Physcomitrium patens</name>
    <name type="common">Spreading-leaved earth moss</name>
    <name type="synonym">Physcomitrella patens</name>
    <dbReference type="NCBI Taxonomy" id="3218"/>
    <lineage>
        <taxon>Eukaryota</taxon>
        <taxon>Viridiplantae</taxon>
        <taxon>Streptophyta</taxon>
        <taxon>Embryophyta</taxon>
        <taxon>Bryophyta</taxon>
        <taxon>Bryophytina</taxon>
        <taxon>Bryopsida</taxon>
        <taxon>Funariidae</taxon>
        <taxon>Funariales</taxon>
        <taxon>Funariaceae</taxon>
        <taxon>Physcomitrium</taxon>
    </lineage>
</organism>
<evidence type="ECO:0000313" key="3">
    <source>
        <dbReference type="Proteomes" id="UP000006727"/>
    </source>
</evidence>
<reference evidence="1 3" key="2">
    <citation type="journal article" date="2018" name="Plant J.">
        <title>The Physcomitrella patens chromosome-scale assembly reveals moss genome structure and evolution.</title>
        <authorList>
            <person name="Lang D."/>
            <person name="Ullrich K.K."/>
            <person name="Murat F."/>
            <person name="Fuchs J."/>
            <person name="Jenkins J."/>
            <person name="Haas F.B."/>
            <person name="Piednoel M."/>
            <person name="Gundlach H."/>
            <person name="Van Bel M."/>
            <person name="Meyberg R."/>
            <person name="Vives C."/>
            <person name="Morata J."/>
            <person name="Symeonidi A."/>
            <person name="Hiss M."/>
            <person name="Muchero W."/>
            <person name="Kamisugi Y."/>
            <person name="Saleh O."/>
            <person name="Blanc G."/>
            <person name="Decker E.L."/>
            <person name="van Gessel N."/>
            <person name="Grimwood J."/>
            <person name="Hayes R.D."/>
            <person name="Graham S.W."/>
            <person name="Gunter L.E."/>
            <person name="McDaniel S.F."/>
            <person name="Hoernstein S.N.W."/>
            <person name="Larsson A."/>
            <person name="Li F.W."/>
            <person name="Perroud P.F."/>
            <person name="Phillips J."/>
            <person name="Ranjan P."/>
            <person name="Rokshar D.S."/>
            <person name="Rothfels C.J."/>
            <person name="Schneider L."/>
            <person name="Shu S."/>
            <person name="Stevenson D.W."/>
            <person name="Thummler F."/>
            <person name="Tillich M."/>
            <person name="Villarreal Aguilar J.C."/>
            <person name="Widiez T."/>
            <person name="Wong G.K."/>
            <person name="Wymore A."/>
            <person name="Zhang Y."/>
            <person name="Zimmer A.D."/>
            <person name="Quatrano R.S."/>
            <person name="Mayer K.F.X."/>
            <person name="Goodstein D."/>
            <person name="Casacuberta J.M."/>
            <person name="Vandepoele K."/>
            <person name="Reski R."/>
            <person name="Cuming A.C."/>
            <person name="Tuskan G.A."/>
            <person name="Maumus F."/>
            <person name="Salse J."/>
            <person name="Schmutz J."/>
            <person name="Rensing S.A."/>
        </authorList>
    </citation>
    <scope>NUCLEOTIDE SEQUENCE [LARGE SCALE GENOMIC DNA]</scope>
    <source>
        <strain evidence="2 3">cv. Gransden 2004</strain>
    </source>
</reference>
<dbReference type="AlphaFoldDB" id="A0A2K1JUK4"/>
<dbReference type="RefSeq" id="XP_024389527.1">
    <property type="nucleotide sequence ID" value="XM_024533759.2"/>
</dbReference>
<proteinExistence type="predicted"/>
<dbReference type="EnsemblPlants" id="Pp3c11_13290V3.1">
    <property type="protein sequence ID" value="Pp3c11_13290V3.1"/>
    <property type="gene ID" value="Pp3c11_13290"/>
</dbReference>
<dbReference type="GeneID" id="112288962"/>
<protein>
    <submittedName>
        <fullName evidence="1 2">Uncharacterized protein</fullName>
    </submittedName>
</protein>
<dbReference type="EMBL" id="ABEU02000011">
    <property type="protein sequence ID" value="PNR45209.1"/>
    <property type="molecule type" value="Genomic_DNA"/>
</dbReference>
<evidence type="ECO:0000313" key="1">
    <source>
        <dbReference type="EMBL" id="PNR45209.1"/>
    </source>
</evidence>
<reference evidence="1 3" key="1">
    <citation type="journal article" date="2008" name="Science">
        <title>The Physcomitrella genome reveals evolutionary insights into the conquest of land by plants.</title>
        <authorList>
            <person name="Rensing S."/>
            <person name="Lang D."/>
            <person name="Zimmer A."/>
            <person name="Terry A."/>
            <person name="Salamov A."/>
            <person name="Shapiro H."/>
            <person name="Nishiyama T."/>
            <person name="Perroud P.-F."/>
            <person name="Lindquist E."/>
            <person name="Kamisugi Y."/>
            <person name="Tanahashi T."/>
            <person name="Sakakibara K."/>
            <person name="Fujita T."/>
            <person name="Oishi K."/>
            <person name="Shin-I T."/>
            <person name="Kuroki Y."/>
            <person name="Toyoda A."/>
            <person name="Suzuki Y."/>
            <person name="Hashimoto A."/>
            <person name="Yamaguchi K."/>
            <person name="Sugano A."/>
            <person name="Kohara Y."/>
            <person name="Fujiyama A."/>
            <person name="Anterola A."/>
            <person name="Aoki S."/>
            <person name="Ashton N."/>
            <person name="Barbazuk W.B."/>
            <person name="Barker E."/>
            <person name="Bennetzen J."/>
            <person name="Bezanilla M."/>
            <person name="Blankenship R."/>
            <person name="Cho S.H."/>
            <person name="Dutcher S."/>
            <person name="Estelle M."/>
            <person name="Fawcett J.A."/>
            <person name="Gundlach H."/>
            <person name="Hanada K."/>
            <person name="Heyl A."/>
            <person name="Hicks K.A."/>
            <person name="Hugh J."/>
            <person name="Lohr M."/>
            <person name="Mayer K."/>
            <person name="Melkozernov A."/>
            <person name="Murata T."/>
            <person name="Nelson D."/>
            <person name="Pils B."/>
            <person name="Prigge M."/>
            <person name="Reiss B."/>
            <person name="Renner T."/>
            <person name="Rombauts S."/>
            <person name="Rushton P."/>
            <person name="Sanderfoot A."/>
            <person name="Schween G."/>
            <person name="Shiu S.-H."/>
            <person name="Stueber K."/>
            <person name="Theodoulou F.L."/>
            <person name="Tu H."/>
            <person name="Van de Peer Y."/>
            <person name="Verrier P.J."/>
            <person name="Waters E."/>
            <person name="Wood A."/>
            <person name="Yang L."/>
            <person name="Cove D."/>
            <person name="Cuming A."/>
            <person name="Hasebe M."/>
            <person name="Lucas S."/>
            <person name="Mishler D.B."/>
            <person name="Reski R."/>
            <person name="Grigoriev I."/>
            <person name="Quatrano R.S."/>
            <person name="Boore J.L."/>
        </authorList>
    </citation>
    <scope>NUCLEOTIDE SEQUENCE [LARGE SCALE GENOMIC DNA]</scope>
    <source>
        <strain evidence="2 3">cv. Gransden 2004</strain>
    </source>
</reference>
<accession>A0A2K1JUK4</accession>
<dbReference type="Proteomes" id="UP000006727">
    <property type="component" value="Chromosome 11"/>
</dbReference>
<reference evidence="2" key="3">
    <citation type="submission" date="2020-12" db="UniProtKB">
        <authorList>
            <consortium name="EnsemblPlants"/>
        </authorList>
    </citation>
    <scope>IDENTIFICATION</scope>
</reference>
<name>A0A2K1JUK4_PHYPA</name>
<dbReference type="Gramene" id="Pp3c11_13290V3.1">
    <property type="protein sequence ID" value="Pp3c11_13290V3.1"/>
    <property type="gene ID" value="Pp3c11_13290"/>
</dbReference>
<sequence length="132" mass="14836">MSIFPELSVVQCTYARAPKMQRFWSVLYVTTSSGSGTPTLSSRSAVSFMSVRYSSMLLVFQTLKNLSIRKTFLMLLFDSYRDLSEVQQSYGLWYLLSSLSAVPPFTLLFRVLWACCLPLFSSSDIVLLGGVT</sequence>